<dbReference type="STRING" id="152573.SAMN04488051_105168"/>
<proteinExistence type="predicted"/>
<dbReference type="InterPro" id="IPR027417">
    <property type="entry name" value="P-loop_NTPase"/>
</dbReference>
<organism evidence="2 3">
    <name type="scientific">Alkalimonas amylolytica</name>
    <dbReference type="NCBI Taxonomy" id="152573"/>
    <lineage>
        <taxon>Bacteria</taxon>
        <taxon>Pseudomonadati</taxon>
        <taxon>Pseudomonadota</taxon>
        <taxon>Gammaproteobacteria</taxon>
        <taxon>Alkalimonas</taxon>
    </lineage>
</organism>
<dbReference type="InterPro" id="IPR006073">
    <property type="entry name" value="GTP-bd"/>
</dbReference>
<dbReference type="AlphaFoldDB" id="A0A1H4DBD0"/>
<dbReference type="Gene3D" id="3.40.50.300">
    <property type="entry name" value="P-loop containing nucleotide triphosphate hydrolases"/>
    <property type="match status" value="1"/>
</dbReference>
<dbReference type="SUPFAM" id="SSF52540">
    <property type="entry name" value="P-loop containing nucleoside triphosphate hydrolases"/>
    <property type="match status" value="1"/>
</dbReference>
<dbReference type="RefSeq" id="WP_091342952.1">
    <property type="nucleotide sequence ID" value="NZ_FNRM01000005.1"/>
</dbReference>
<dbReference type="InterPro" id="IPR021871">
    <property type="entry name" value="DUF3482"/>
</dbReference>
<name>A0A1H4DBD0_ALKAM</name>
<evidence type="ECO:0000259" key="1">
    <source>
        <dbReference type="Pfam" id="PF01926"/>
    </source>
</evidence>
<feature type="domain" description="G" evidence="1">
    <location>
        <begin position="7"/>
        <end position="92"/>
    </location>
</feature>
<reference evidence="2 3" key="1">
    <citation type="submission" date="2016-10" db="EMBL/GenBank/DDBJ databases">
        <authorList>
            <person name="de Groot N.N."/>
        </authorList>
    </citation>
    <scope>NUCLEOTIDE SEQUENCE [LARGE SCALE GENOMIC DNA]</scope>
    <source>
        <strain evidence="2 3">CGMCC 1.3430</strain>
    </source>
</reference>
<dbReference type="GO" id="GO:0005525">
    <property type="term" value="F:GTP binding"/>
    <property type="evidence" value="ECO:0007669"/>
    <property type="project" value="InterPro"/>
</dbReference>
<keyword evidence="3" id="KW-1185">Reference proteome</keyword>
<sequence>MKAIPQFCVVGHPNQGKSSIVSTLVENDSVRIGVESGTTRQAERFEFVLDGRVLLALTDTPGFQRARQLLAWLQQVPVAAADRPARVRAFLAEPSHRQQFPDEVALLEPIMAGSGILFVTDAASAVSATDEAEMEILRWTGQPRMALINPIAKSPHIQNWQATLNQSFQWVRLFNPMTASLPARQALFQAMAELTPDWTAALTELNRQLLQREQQRLVQVSEQLADYWCAQLSLRQPMSALPPSLVASPELWLQQQLDQAESQLFRQLAEQWGHGQAELERQLDWPIERDRLMNTETWYLWGLQQKELLMVTGAAGMATGAVLDLGLGGSSLMLGALSGGVLGSAAGWLASKQLPGKKLGWLPLSQQRHFIGPVKHPNFPLVVMARALTFAQLLWLRPHAKRSRLALTTQASDWDKRAQVQLLQWSKQLQQSKWQSAQSEALCDWIRSSLQQKLAATLQQEQQQSLA</sequence>
<evidence type="ECO:0000313" key="3">
    <source>
        <dbReference type="Proteomes" id="UP000198773"/>
    </source>
</evidence>
<dbReference type="Pfam" id="PF01926">
    <property type="entry name" value="MMR_HSR1"/>
    <property type="match status" value="1"/>
</dbReference>
<evidence type="ECO:0000313" key="2">
    <source>
        <dbReference type="EMBL" id="SEA70103.1"/>
    </source>
</evidence>
<dbReference type="Proteomes" id="UP000198773">
    <property type="component" value="Unassembled WGS sequence"/>
</dbReference>
<dbReference type="EMBL" id="FNRM01000005">
    <property type="protein sequence ID" value="SEA70103.1"/>
    <property type="molecule type" value="Genomic_DNA"/>
</dbReference>
<gene>
    <name evidence="2" type="ORF">SAMN04488051_105168</name>
</gene>
<protein>
    <submittedName>
        <fullName evidence="2">50S ribosome-binding GTPase</fullName>
    </submittedName>
</protein>
<dbReference type="Pfam" id="PF11981">
    <property type="entry name" value="DUF3482"/>
    <property type="match status" value="1"/>
</dbReference>
<dbReference type="OrthoDB" id="5406017at2"/>
<accession>A0A1H4DBD0</accession>